<dbReference type="EMBL" id="LR798209">
    <property type="protein sequence ID" value="CAB5187109.1"/>
    <property type="molecule type" value="Genomic_DNA"/>
</dbReference>
<accession>A0A6J7WCY5</accession>
<reference evidence="1" key="1">
    <citation type="submission" date="2020-05" db="EMBL/GenBank/DDBJ databases">
        <authorList>
            <person name="Chiriac C."/>
            <person name="Salcher M."/>
            <person name="Ghai R."/>
            <person name="Kavagutti S V."/>
        </authorList>
    </citation>
    <scope>NUCLEOTIDE SEQUENCE</scope>
</reference>
<evidence type="ECO:0000313" key="1">
    <source>
        <dbReference type="EMBL" id="CAB5187109.1"/>
    </source>
</evidence>
<name>A0A6J7WCY5_9CAUD</name>
<organism evidence="1">
    <name type="scientific">uncultured Caudovirales phage</name>
    <dbReference type="NCBI Taxonomy" id="2100421"/>
    <lineage>
        <taxon>Viruses</taxon>
        <taxon>Duplodnaviria</taxon>
        <taxon>Heunggongvirae</taxon>
        <taxon>Uroviricota</taxon>
        <taxon>Caudoviricetes</taxon>
        <taxon>Peduoviridae</taxon>
        <taxon>Maltschvirus</taxon>
        <taxon>Maltschvirus maltsch</taxon>
    </lineage>
</organism>
<gene>
    <name evidence="1" type="ORF">UFOVP159_2</name>
</gene>
<proteinExistence type="predicted"/>
<protein>
    <submittedName>
        <fullName evidence="1">Uncharacterized protein</fullName>
    </submittedName>
</protein>
<sequence length="69" mass="8115">MTDKEVEDIIRSNMNLQMNLAGIRQDFEEKLQRTWVGLTEAQCGVLWKTNMTAFEYYQAIEAKLKEKNT</sequence>